<protein>
    <submittedName>
        <fullName evidence="1">Uncharacterized protein</fullName>
    </submittedName>
</protein>
<accession>A8RDQ5</accession>
<dbReference type="HOGENOM" id="CLU_3343805_0_0_9"/>
<comment type="caution">
    <text evidence="1">The sequence shown here is derived from an EMBL/GenBank/DDBJ whole genome shotgun (WGS) entry which is preliminary data.</text>
</comment>
<evidence type="ECO:0000313" key="1">
    <source>
        <dbReference type="EMBL" id="EDP10759.1"/>
    </source>
</evidence>
<proteinExistence type="predicted"/>
<dbReference type="EMBL" id="ABAW02000024">
    <property type="protein sequence ID" value="EDP10759.1"/>
    <property type="molecule type" value="Genomic_DNA"/>
</dbReference>
<name>A8RDQ5_9FIRM</name>
<dbReference type="STRING" id="428127.EUBDOL_02022"/>
<reference evidence="1 2" key="2">
    <citation type="submission" date="2007-09" db="EMBL/GenBank/DDBJ databases">
        <authorList>
            <person name="Fulton L."/>
            <person name="Clifton S."/>
            <person name="Fulton B."/>
            <person name="Xu J."/>
            <person name="Minx P."/>
            <person name="Pepin K.H."/>
            <person name="Johnson M."/>
            <person name="Thiruvilangam P."/>
            <person name="Bhonagiri V."/>
            <person name="Nash W.E."/>
            <person name="Mardis E.R."/>
            <person name="Wilson R.K."/>
        </authorList>
    </citation>
    <scope>NUCLEOTIDE SEQUENCE [LARGE SCALE GENOMIC DNA]</scope>
    <source>
        <strain evidence="1 2">DSM 3991</strain>
    </source>
</reference>
<dbReference type="AlphaFoldDB" id="A8RDQ5"/>
<sequence length="37" mass="4310">MGRIEKNMFISIALYYNKTEMLLIGVFCDWLGGMDHV</sequence>
<evidence type="ECO:0000313" key="2">
    <source>
        <dbReference type="Proteomes" id="UP000004090"/>
    </source>
</evidence>
<organism evidence="1 2">
    <name type="scientific">Amedibacillus dolichus DSM 3991</name>
    <dbReference type="NCBI Taxonomy" id="428127"/>
    <lineage>
        <taxon>Bacteria</taxon>
        <taxon>Bacillati</taxon>
        <taxon>Bacillota</taxon>
        <taxon>Erysipelotrichia</taxon>
        <taxon>Erysipelotrichales</taxon>
        <taxon>Erysipelotrichaceae</taxon>
        <taxon>Amedibacillus</taxon>
    </lineage>
</organism>
<gene>
    <name evidence="1" type="ORF">EUBDOL_02022</name>
</gene>
<reference evidence="1 2" key="1">
    <citation type="submission" date="2007-09" db="EMBL/GenBank/DDBJ databases">
        <title>Draft genome sequence of Eubacterium dolichum (DSM 3991).</title>
        <authorList>
            <person name="Sudarsanam P."/>
            <person name="Ley R."/>
            <person name="Guruge J."/>
            <person name="Turnbaugh P.J."/>
            <person name="Mahowald M."/>
            <person name="Liep D."/>
            <person name="Gordon J."/>
        </authorList>
    </citation>
    <scope>NUCLEOTIDE SEQUENCE [LARGE SCALE GENOMIC DNA]</scope>
    <source>
        <strain evidence="1 2">DSM 3991</strain>
    </source>
</reference>
<dbReference type="Proteomes" id="UP000004090">
    <property type="component" value="Unassembled WGS sequence"/>
</dbReference>